<dbReference type="PANTHER" id="PTHR36156">
    <property type="entry name" value="SLR2101 PROTEIN"/>
    <property type="match status" value="1"/>
</dbReference>
<evidence type="ECO:0000313" key="3">
    <source>
        <dbReference type="Proteomes" id="UP000799779"/>
    </source>
</evidence>
<keyword evidence="3" id="KW-1185">Reference proteome</keyword>
<dbReference type="InterPro" id="IPR047142">
    <property type="entry name" value="OryJ/VirC-like"/>
</dbReference>
<proteinExistence type="predicted"/>
<feature type="domain" description="Cupin type-2" evidence="1">
    <location>
        <begin position="92"/>
        <end position="156"/>
    </location>
</feature>
<reference evidence="2" key="1">
    <citation type="journal article" date="2020" name="Stud. Mycol.">
        <title>101 Dothideomycetes genomes: a test case for predicting lifestyles and emergence of pathogens.</title>
        <authorList>
            <person name="Haridas S."/>
            <person name="Albert R."/>
            <person name="Binder M."/>
            <person name="Bloem J."/>
            <person name="Labutti K."/>
            <person name="Salamov A."/>
            <person name="Andreopoulos B."/>
            <person name="Baker S."/>
            <person name="Barry K."/>
            <person name="Bills G."/>
            <person name="Bluhm B."/>
            <person name="Cannon C."/>
            <person name="Castanera R."/>
            <person name="Culley D."/>
            <person name="Daum C."/>
            <person name="Ezra D."/>
            <person name="Gonzalez J."/>
            <person name="Henrissat B."/>
            <person name="Kuo A."/>
            <person name="Liang C."/>
            <person name="Lipzen A."/>
            <person name="Lutzoni F."/>
            <person name="Magnuson J."/>
            <person name="Mondo S."/>
            <person name="Nolan M."/>
            <person name="Ohm R."/>
            <person name="Pangilinan J."/>
            <person name="Park H.-J."/>
            <person name="Ramirez L."/>
            <person name="Alfaro M."/>
            <person name="Sun H."/>
            <person name="Tritt A."/>
            <person name="Yoshinaga Y."/>
            <person name="Zwiers L.-H."/>
            <person name="Turgeon B."/>
            <person name="Goodwin S."/>
            <person name="Spatafora J."/>
            <person name="Crous P."/>
            <person name="Grigoriev I."/>
        </authorList>
    </citation>
    <scope>NUCLEOTIDE SEQUENCE</scope>
    <source>
        <strain evidence="2">CBS 123094</strain>
    </source>
</reference>
<dbReference type="InterPro" id="IPR013096">
    <property type="entry name" value="Cupin_2"/>
</dbReference>
<sequence length="186" mass="20534">MSTSGPITGFPAEGLPNPRRYITTHDKDGKSVFLPEDNGDHHAIMVKGAASQCIMYSADKVPVNMNDEADVKWAKDNQPGLHVYGGICVRTIDFAPGAESIMHRAITLGIGTVCEGEFEFSLDSEETKIMRPGDVSVNRGTMHKWKNISDKPGRMLYFLVDVEPLFHNGKKLEMEMSTLGNDYNSV</sequence>
<name>A0A6A5WCA3_9PLEO</name>
<evidence type="ECO:0000313" key="2">
    <source>
        <dbReference type="EMBL" id="KAF1999302.1"/>
    </source>
</evidence>
<dbReference type="InterPro" id="IPR011051">
    <property type="entry name" value="RmlC_Cupin_sf"/>
</dbReference>
<dbReference type="Pfam" id="PF07883">
    <property type="entry name" value="Cupin_2"/>
    <property type="match status" value="1"/>
</dbReference>
<evidence type="ECO:0000259" key="1">
    <source>
        <dbReference type="Pfam" id="PF07883"/>
    </source>
</evidence>
<protein>
    <recommendedName>
        <fullName evidence="1">Cupin type-2 domain-containing protein</fullName>
    </recommendedName>
</protein>
<gene>
    <name evidence="2" type="ORF">P154DRAFT_493737</name>
</gene>
<dbReference type="EMBL" id="ML977596">
    <property type="protein sequence ID" value="KAF1999302.1"/>
    <property type="molecule type" value="Genomic_DNA"/>
</dbReference>
<dbReference type="Proteomes" id="UP000799779">
    <property type="component" value="Unassembled WGS sequence"/>
</dbReference>
<dbReference type="Gene3D" id="2.60.120.10">
    <property type="entry name" value="Jelly Rolls"/>
    <property type="match status" value="1"/>
</dbReference>
<dbReference type="PANTHER" id="PTHR36156:SF2">
    <property type="entry name" value="CUPIN TYPE-2 DOMAIN-CONTAINING PROTEIN"/>
    <property type="match status" value="1"/>
</dbReference>
<dbReference type="InterPro" id="IPR014710">
    <property type="entry name" value="RmlC-like_jellyroll"/>
</dbReference>
<dbReference type="SUPFAM" id="SSF51182">
    <property type="entry name" value="RmlC-like cupins"/>
    <property type="match status" value="1"/>
</dbReference>
<dbReference type="CDD" id="cd02231">
    <property type="entry name" value="cupin_BLL6423-like"/>
    <property type="match status" value="1"/>
</dbReference>
<organism evidence="2 3">
    <name type="scientific">Amniculicola lignicola CBS 123094</name>
    <dbReference type="NCBI Taxonomy" id="1392246"/>
    <lineage>
        <taxon>Eukaryota</taxon>
        <taxon>Fungi</taxon>
        <taxon>Dikarya</taxon>
        <taxon>Ascomycota</taxon>
        <taxon>Pezizomycotina</taxon>
        <taxon>Dothideomycetes</taxon>
        <taxon>Pleosporomycetidae</taxon>
        <taxon>Pleosporales</taxon>
        <taxon>Amniculicolaceae</taxon>
        <taxon>Amniculicola</taxon>
    </lineage>
</organism>
<accession>A0A6A5WCA3</accession>
<dbReference type="AlphaFoldDB" id="A0A6A5WCA3"/>
<dbReference type="OrthoDB" id="5840532at2759"/>